<dbReference type="PANTHER" id="PTHR42789">
    <property type="entry name" value="D-ISOMER SPECIFIC 2-HYDROXYACID DEHYDROGENASE FAMILY PROTEIN (AFU_ORTHOLOGUE AFUA_6G10090)"/>
    <property type="match status" value="1"/>
</dbReference>
<dbReference type="Pfam" id="PF00389">
    <property type="entry name" value="2-Hacid_dh"/>
    <property type="match status" value="1"/>
</dbReference>
<dbReference type="SUPFAM" id="SSF52283">
    <property type="entry name" value="Formate/glycerate dehydrogenase catalytic domain-like"/>
    <property type="match status" value="1"/>
</dbReference>
<dbReference type="GO" id="GO:0051287">
    <property type="term" value="F:NAD binding"/>
    <property type="evidence" value="ECO:0007669"/>
    <property type="project" value="InterPro"/>
</dbReference>
<dbReference type="STRING" id="307507.A0A2V0P3L9"/>
<organism evidence="8 9">
    <name type="scientific">Raphidocelis subcapitata</name>
    <dbReference type="NCBI Taxonomy" id="307507"/>
    <lineage>
        <taxon>Eukaryota</taxon>
        <taxon>Viridiplantae</taxon>
        <taxon>Chlorophyta</taxon>
        <taxon>core chlorophytes</taxon>
        <taxon>Chlorophyceae</taxon>
        <taxon>CS clade</taxon>
        <taxon>Sphaeropleales</taxon>
        <taxon>Selenastraceae</taxon>
        <taxon>Raphidocelis</taxon>
    </lineage>
</organism>
<accession>A0A2V0P3L9</accession>
<dbReference type="OrthoDB" id="9991913at2759"/>
<comment type="similarity">
    <text evidence="1 4">Belongs to the D-isomer specific 2-hydroxyacid dehydrogenase family.</text>
</comment>
<evidence type="ECO:0000256" key="4">
    <source>
        <dbReference type="RuleBase" id="RU003719"/>
    </source>
</evidence>
<feature type="region of interest" description="Disordered" evidence="5">
    <location>
        <begin position="1"/>
        <end position="23"/>
    </location>
</feature>
<dbReference type="InterPro" id="IPR036291">
    <property type="entry name" value="NAD(P)-bd_dom_sf"/>
</dbReference>
<dbReference type="Gene3D" id="3.40.50.720">
    <property type="entry name" value="NAD(P)-binding Rossmann-like Domain"/>
    <property type="match status" value="2"/>
</dbReference>
<dbReference type="AlphaFoldDB" id="A0A2V0P3L9"/>
<dbReference type="InterPro" id="IPR029753">
    <property type="entry name" value="D-isomer_DH_CS"/>
</dbReference>
<dbReference type="InterPro" id="IPR006139">
    <property type="entry name" value="D-isomer_2_OHA_DH_cat_dom"/>
</dbReference>
<keyword evidence="9" id="KW-1185">Reference proteome</keyword>
<dbReference type="SUPFAM" id="SSF51735">
    <property type="entry name" value="NAD(P)-binding Rossmann-fold domains"/>
    <property type="match status" value="1"/>
</dbReference>
<feature type="domain" description="D-isomer specific 2-hydroxyacid dehydrogenase catalytic" evidence="6">
    <location>
        <begin position="64"/>
        <end position="327"/>
    </location>
</feature>
<evidence type="ECO:0000256" key="2">
    <source>
        <dbReference type="ARBA" id="ARBA00023002"/>
    </source>
</evidence>
<evidence type="ECO:0000259" key="6">
    <source>
        <dbReference type="Pfam" id="PF00389"/>
    </source>
</evidence>
<dbReference type="FunCoup" id="A0A2V0P3L9">
    <property type="interactions" value="75"/>
</dbReference>
<dbReference type="InParanoid" id="A0A2V0P3L9"/>
<gene>
    <name evidence="8" type="ORF">Rsub_07166</name>
</gene>
<dbReference type="GO" id="GO:0016616">
    <property type="term" value="F:oxidoreductase activity, acting on the CH-OH group of donors, NAD or NADP as acceptor"/>
    <property type="evidence" value="ECO:0007669"/>
    <property type="project" value="InterPro"/>
</dbReference>
<dbReference type="InterPro" id="IPR050857">
    <property type="entry name" value="D-2-hydroxyacid_DH"/>
</dbReference>
<evidence type="ECO:0000313" key="8">
    <source>
        <dbReference type="EMBL" id="GBF94179.1"/>
    </source>
</evidence>
<comment type="caution">
    <text evidence="8">The sequence shown here is derived from an EMBL/GenBank/DDBJ whole genome shotgun (WGS) entry which is preliminary data.</text>
</comment>
<evidence type="ECO:0000259" key="7">
    <source>
        <dbReference type="Pfam" id="PF02826"/>
    </source>
</evidence>
<keyword evidence="3" id="KW-0520">NAD</keyword>
<reference evidence="8 9" key="1">
    <citation type="journal article" date="2018" name="Sci. Rep.">
        <title>Raphidocelis subcapitata (=Pseudokirchneriella subcapitata) provides an insight into genome evolution and environmental adaptations in the Sphaeropleales.</title>
        <authorList>
            <person name="Suzuki S."/>
            <person name="Yamaguchi H."/>
            <person name="Nakajima N."/>
            <person name="Kawachi M."/>
        </authorList>
    </citation>
    <scope>NUCLEOTIDE SEQUENCE [LARGE SCALE GENOMIC DNA]</scope>
    <source>
        <strain evidence="8 9">NIES-35</strain>
    </source>
</reference>
<evidence type="ECO:0000313" key="9">
    <source>
        <dbReference type="Proteomes" id="UP000247498"/>
    </source>
</evidence>
<dbReference type="EMBL" id="BDRX01000048">
    <property type="protein sequence ID" value="GBF94179.1"/>
    <property type="molecule type" value="Genomic_DNA"/>
</dbReference>
<feature type="domain" description="D-isomer specific 2-hydroxyacid dehydrogenase NAD-binding" evidence="7">
    <location>
        <begin position="135"/>
        <end position="297"/>
    </location>
</feature>
<dbReference type="Proteomes" id="UP000247498">
    <property type="component" value="Unassembled WGS sequence"/>
</dbReference>
<dbReference type="PROSITE" id="PS00671">
    <property type="entry name" value="D_2_HYDROXYACID_DH_3"/>
    <property type="match status" value="1"/>
</dbReference>
<proteinExistence type="inferred from homology"/>
<feature type="compositionally biased region" description="Low complexity" evidence="5">
    <location>
        <begin position="13"/>
        <end position="23"/>
    </location>
</feature>
<dbReference type="Pfam" id="PF02826">
    <property type="entry name" value="2-Hacid_dh_C"/>
    <property type="match status" value="1"/>
</dbReference>
<protein>
    <submittedName>
        <fullName evidence="8">3-phosphoglycerate dehydrogenase</fullName>
    </submittedName>
</protein>
<evidence type="ECO:0000256" key="3">
    <source>
        <dbReference type="ARBA" id="ARBA00023027"/>
    </source>
</evidence>
<keyword evidence="2 4" id="KW-0560">Oxidoreductase</keyword>
<sequence>MGSEEPAAPPAPAAAATSTAAAATDEQPPWTIVWCFDGWHPLRRRLEALLPPWARLRPLDPSRPLHEQVADAQVLIPTTGAVDDAAIAAARDLRLIAQPAAGYANIDTAAAAARGVPVTIAPGYNSHSTSEAALLLMLMLARRVDEARAAFGARVIGDPVGMELRGKTLGIVGPGRVGGALAAAARGLGMRVVAAGSKSPRAELESLLRDSDVVSLHAASTPATRRMVGAAELALMRPGALLINTARGELIDHAALLAALRAGRLGGVGLDVHDPEPADPGSELYRHPKVLALPHTGAATEEVYDRFAQVLLHNICAAREGRELRHRLC</sequence>
<dbReference type="InterPro" id="IPR006140">
    <property type="entry name" value="D-isomer_DH_NAD-bd"/>
</dbReference>
<evidence type="ECO:0000256" key="5">
    <source>
        <dbReference type="SAM" id="MobiDB-lite"/>
    </source>
</evidence>
<name>A0A2V0P3L9_9CHLO</name>
<dbReference type="PANTHER" id="PTHR42789:SF1">
    <property type="entry name" value="D-ISOMER SPECIFIC 2-HYDROXYACID DEHYDROGENASE FAMILY PROTEIN (AFU_ORTHOLOGUE AFUA_6G10090)"/>
    <property type="match status" value="1"/>
</dbReference>
<evidence type="ECO:0000256" key="1">
    <source>
        <dbReference type="ARBA" id="ARBA00005854"/>
    </source>
</evidence>